<accession>A0A0D2G981</accession>
<dbReference type="SUPFAM" id="SSF51735">
    <property type="entry name" value="NAD(P)-binding Rossmann-fold domains"/>
    <property type="match status" value="1"/>
</dbReference>
<dbReference type="GO" id="GO:0016616">
    <property type="term" value="F:oxidoreductase activity, acting on the CH-OH group of donors, NAD or NADP as acceptor"/>
    <property type="evidence" value="ECO:0007669"/>
    <property type="project" value="TreeGrafter"/>
</dbReference>
<sequence>MAYSGQTAYITGGASGIGRNVADMVVSKGIKVFLADRNLEGARAVAKELNKKANAEVAWAVQVDVTDWDSQREGFETAVKTFGRIDYVYPIAGIAETVWLPNRTKATSFEKPDLSVLDVDATGVFFTIALATQQFRTQEPGKFGYRGKIVTVSSVRGLYAVPSMPIYCAAKFAVVGFVRAWGKQLIDEKITVNAVCPAILRTGIAVGASDWYSEAEKLNLIVKMESLLNAFSYLLGDNPISGECFEIPPGKIDNPEGWVIKAQTPFTTPESEVHAGYSNRQFSNLHAPIAE</sequence>
<comment type="similarity">
    <text evidence="1 4">Belongs to the short-chain dehydrogenases/reductases (SDR) family.</text>
</comment>
<dbReference type="PANTHER" id="PTHR44229:SF4">
    <property type="entry name" value="15-HYDROXYPROSTAGLANDIN DEHYDROGENASE [NAD(+)]"/>
    <property type="match status" value="1"/>
</dbReference>
<evidence type="ECO:0000256" key="1">
    <source>
        <dbReference type="ARBA" id="ARBA00006484"/>
    </source>
</evidence>
<evidence type="ECO:0000313" key="5">
    <source>
        <dbReference type="EMBL" id="KIW68449.1"/>
    </source>
</evidence>
<dbReference type="InterPro" id="IPR036291">
    <property type="entry name" value="NAD(P)-bd_dom_sf"/>
</dbReference>
<dbReference type="EMBL" id="KN846958">
    <property type="protein sequence ID" value="KIW68449.1"/>
    <property type="molecule type" value="Genomic_DNA"/>
</dbReference>
<dbReference type="InterPro" id="IPR002347">
    <property type="entry name" value="SDR_fam"/>
</dbReference>
<dbReference type="PANTHER" id="PTHR44229">
    <property type="entry name" value="15-HYDROXYPROSTAGLANDIN DEHYDROGENASE [NAD(+)]"/>
    <property type="match status" value="1"/>
</dbReference>
<evidence type="ECO:0000313" key="6">
    <source>
        <dbReference type="Proteomes" id="UP000054266"/>
    </source>
</evidence>
<dbReference type="STRING" id="5601.A0A0D2G981"/>
<gene>
    <name evidence="5" type="ORF">PV04_04392</name>
</gene>
<dbReference type="Pfam" id="PF00106">
    <property type="entry name" value="adh_short"/>
    <property type="match status" value="1"/>
</dbReference>
<dbReference type="GO" id="GO:0005737">
    <property type="term" value="C:cytoplasm"/>
    <property type="evidence" value="ECO:0007669"/>
    <property type="project" value="TreeGrafter"/>
</dbReference>
<dbReference type="PRINTS" id="PR00081">
    <property type="entry name" value="GDHRDH"/>
</dbReference>
<dbReference type="PROSITE" id="PS00061">
    <property type="entry name" value="ADH_SHORT"/>
    <property type="match status" value="1"/>
</dbReference>
<evidence type="ECO:0008006" key="7">
    <source>
        <dbReference type="Google" id="ProtNLM"/>
    </source>
</evidence>
<dbReference type="AlphaFoldDB" id="A0A0D2G981"/>
<keyword evidence="2" id="KW-0521">NADP</keyword>
<dbReference type="HOGENOM" id="CLU_010194_13_0_1"/>
<keyword evidence="6" id="KW-1185">Reference proteome</keyword>
<name>A0A0D2G981_9EURO</name>
<evidence type="ECO:0000256" key="4">
    <source>
        <dbReference type="RuleBase" id="RU000363"/>
    </source>
</evidence>
<dbReference type="InterPro" id="IPR020904">
    <property type="entry name" value="Sc_DH/Rdtase_CS"/>
</dbReference>
<keyword evidence="3" id="KW-0560">Oxidoreductase</keyword>
<protein>
    <recommendedName>
        <fullName evidence="7">NAD(P)-binding protein</fullName>
    </recommendedName>
</protein>
<evidence type="ECO:0000256" key="3">
    <source>
        <dbReference type="ARBA" id="ARBA00023002"/>
    </source>
</evidence>
<dbReference type="Proteomes" id="UP000054266">
    <property type="component" value="Unassembled WGS sequence"/>
</dbReference>
<proteinExistence type="inferred from homology"/>
<dbReference type="Gene3D" id="3.40.50.720">
    <property type="entry name" value="NAD(P)-binding Rossmann-like Domain"/>
    <property type="match status" value="1"/>
</dbReference>
<organism evidence="5 6">
    <name type="scientific">Phialophora macrospora</name>
    <dbReference type="NCBI Taxonomy" id="1851006"/>
    <lineage>
        <taxon>Eukaryota</taxon>
        <taxon>Fungi</taxon>
        <taxon>Dikarya</taxon>
        <taxon>Ascomycota</taxon>
        <taxon>Pezizomycotina</taxon>
        <taxon>Eurotiomycetes</taxon>
        <taxon>Chaetothyriomycetidae</taxon>
        <taxon>Chaetothyriales</taxon>
        <taxon>Herpotrichiellaceae</taxon>
        <taxon>Phialophora</taxon>
    </lineage>
</organism>
<dbReference type="PRINTS" id="PR00080">
    <property type="entry name" value="SDRFAMILY"/>
</dbReference>
<evidence type="ECO:0000256" key="2">
    <source>
        <dbReference type="ARBA" id="ARBA00022857"/>
    </source>
</evidence>
<reference evidence="5 6" key="1">
    <citation type="submission" date="2015-01" db="EMBL/GenBank/DDBJ databases">
        <title>The Genome Sequence of Capronia semiimmersa CBS27337.</title>
        <authorList>
            <consortium name="The Broad Institute Genomics Platform"/>
            <person name="Cuomo C."/>
            <person name="de Hoog S."/>
            <person name="Gorbushina A."/>
            <person name="Stielow B."/>
            <person name="Teixiera M."/>
            <person name="Abouelleil A."/>
            <person name="Chapman S.B."/>
            <person name="Priest M."/>
            <person name="Young S.K."/>
            <person name="Wortman J."/>
            <person name="Nusbaum C."/>
            <person name="Birren B."/>
        </authorList>
    </citation>
    <scope>NUCLEOTIDE SEQUENCE [LARGE SCALE GENOMIC DNA]</scope>
    <source>
        <strain evidence="5 6">CBS 27337</strain>
    </source>
</reference>